<evidence type="ECO:0000313" key="7">
    <source>
        <dbReference type="RefSeq" id="XP_027102416.1"/>
    </source>
</evidence>
<keyword evidence="3 5" id="KW-1133">Transmembrane helix</keyword>
<evidence type="ECO:0000256" key="5">
    <source>
        <dbReference type="SAM" id="Phobius"/>
    </source>
</evidence>
<keyword evidence="4 5" id="KW-0472">Membrane</keyword>
<dbReference type="AlphaFoldDB" id="A0A6P6VI94"/>
<keyword evidence="2 5" id="KW-0812">Transmembrane</keyword>
<reference evidence="7" key="2">
    <citation type="submission" date="2025-08" db="UniProtKB">
        <authorList>
            <consortium name="RefSeq"/>
        </authorList>
    </citation>
    <scope>IDENTIFICATION</scope>
    <source>
        <tissue evidence="7">Leaves</tissue>
    </source>
</reference>
<evidence type="ECO:0000256" key="3">
    <source>
        <dbReference type="ARBA" id="ARBA00022989"/>
    </source>
</evidence>
<name>A0A6P6VI94_COFAR</name>
<dbReference type="GO" id="GO:0030150">
    <property type="term" value="P:protein import into mitochondrial matrix"/>
    <property type="evidence" value="ECO:0007669"/>
    <property type="project" value="TreeGrafter"/>
</dbReference>
<proteinExistence type="predicted"/>
<evidence type="ECO:0000313" key="6">
    <source>
        <dbReference type="Proteomes" id="UP001652660"/>
    </source>
</evidence>
<feature type="transmembrane region" description="Helical" evidence="5">
    <location>
        <begin position="161"/>
        <end position="179"/>
    </location>
</feature>
<dbReference type="Proteomes" id="UP001652660">
    <property type="component" value="Chromosome 2c"/>
</dbReference>
<dbReference type="InterPro" id="IPR045238">
    <property type="entry name" value="Tim23-like"/>
</dbReference>
<dbReference type="Pfam" id="PF02466">
    <property type="entry name" value="Tim17"/>
    <property type="match status" value="1"/>
</dbReference>
<organism evidence="6 7">
    <name type="scientific">Coffea arabica</name>
    <name type="common">Arabian coffee</name>
    <dbReference type="NCBI Taxonomy" id="13443"/>
    <lineage>
        <taxon>Eukaryota</taxon>
        <taxon>Viridiplantae</taxon>
        <taxon>Streptophyta</taxon>
        <taxon>Embryophyta</taxon>
        <taxon>Tracheophyta</taxon>
        <taxon>Spermatophyta</taxon>
        <taxon>Magnoliopsida</taxon>
        <taxon>eudicotyledons</taxon>
        <taxon>Gunneridae</taxon>
        <taxon>Pentapetalae</taxon>
        <taxon>asterids</taxon>
        <taxon>lamiids</taxon>
        <taxon>Gentianales</taxon>
        <taxon>Rubiaceae</taxon>
        <taxon>Ixoroideae</taxon>
        <taxon>Gardenieae complex</taxon>
        <taxon>Bertiereae - Coffeeae clade</taxon>
        <taxon>Coffeeae</taxon>
        <taxon>Coffea</taxon>
    </lineage>
</organism>
<dbReference type="PANTHER" id="PTHR15371:SF24">
    <property type="entry name" value="MITOCHONDRIAL IMPORT INNER MEMBRANE TRANSLOCASE SUBUNIT TIM23-3"/>
    <property type="match status" value="1"/>
</dbReference>
<dbReference type="GO" id="GO:0008320">
    <property type="term" value="F:protein transmembrane transporter activity"/>
    <property type="evidence" value="ECO:0007669"/>
    <property type="project" value="TreeGrafter"/>
</dbReference>
<dbReference type="GO" id="GO:0005744">
    <property type="term" value="C:TIM23 mitochondrial import inner membrane translocase complex"/>
    <property type="evidence" value="ECO:0007669"/>
    <property type="project" value="TreeGrafter"/>
</dbReference>
<dbReference type="PANTHER" id="PTHR15371">
    <property type="entry name" value="TIM23"/>
    <property type="match status" value="1"/>
</dbReference>
<dbReference type="GeneID" id="113723592"/>
<comment type="subcellular location">
    <subcellularLocation>
        <location evidence="1">Membrane</location>
        <topology evidence="1">Multi-pass membrane protein</topology>
    </subcellularLocation>
</comment>
<evidence type="ECO:0000256" key="1">
    <source>
        <dbReference type="ARBA" id="ARBA00004141"/>
    </source>
</evidence>
<dbReference type="RefSeq" id="XP_027102416.1">
    <property type="nucleotide sequence ID" value="XM_027246615.2"/>
</dbReference>
<gene>
    <name evidence="7" type="primary">LOC113723592</name>
</gene>
<sequence length="192" mass="20323">MYSPPENRTDSKTRQYNPYQDLESYSHLQPLKTLYDLPTSPEFLCYEDALKKRRSTTENITFYTGTSYLLGAVTGGITGTFSGLRAAEAGESLKVRMSRVLSSGGHSGRKFGNNMGILGLIFAGLDSVVYNLRGEVDDGLNPVLAGLGTGVLFKAAAGPRSAAVAGALGGLAAGAAILGRNVMKRSMPNLPI</sequence>
<accession>A0A6P6VI94</accession>
<keyword evidence="6" id="KW-1185">Reference proteome</keyword>
<evidence type="ECO:0000256" key="2">
    <source>
        <dbReference type="ARBA" id="ARBA00022692"/>
    </source>
</evidence>
<reference evidence="6" key="1">
    <citation type="journal article" date="2025" name="Foods">
        <title>Unveiling the Microbial Signatures of Arabica Coffee Cherries: Insights into Ripeness Specific Diversity, Functional Traits, and Implications for Quality and Safety.</title>
        <authorList>
            <consortium name="RefSeq"/>
            <person name="Tenea G.N."/>
            <person name="Cifuentes V."/>
            <person name="Reyes P."/>
            <person name="Cevallos-Vallejos M."/>
        </authorList>
    </citation>
    <scope>NUCLEOTIDE SEQUENCE [LARGE SCALE GENOMIC DNA]</scope>
</reference>
<evidence type="ECO:0000256" key="4">
    <source>
        <dbReference type="ARBA" id="ARBA00023136"/>
    </source>
</evidence>
<dbReference type="OrthoDB" id="159299at2759"/>
<protein>
    <submittedName>
        <fullName evidence="7">Mitochondrial import inner membrane translocase subunit TIM23-3-like</fullName>
    </submittedName>
</protein>